<dbReference type="GO" id="GO:0003676">
    <property type="term" value="F:nucleic acid binding"/>
    <property type="evidence" value="ECO:0007669"/>
    <property type="project" value="InterPro"/>
</dbReference>
<dbReference type="EMBL" id="OX359470">
    <property type="protein sequence ID" value="CAI3971247.1"/>
    <property type="molecule type" value="Genomic_DNA"/>
</dbReference>
<sequence>MIAFDYSMSSPAMCLKTGDETYHIHVVNSRKKFEGTYTSGNFTFTVHYYDPKKNGHDDITRFGMISKIFLDNLIDEKDKVAAFEAYAFGAKGMLATIGECTGIMKHELVERGYSILTLSPTTVKKYATGSGKADKSQMAEAFHALHRFHVWELLGCKNDSESPTSDCVDSYFVYQTAAIERAITKVDRDLK</sequence>
<protein>
    <submittedName>
        <fullName evidence="1">RuvC-like Holliday junction resolvase</fullName>
    </submittedName>
</protein>
<organism evidence="1">
    <name type="scientific">Ochrobactrum phage ORM_20</name>
    <dbReference type="NCBI Taxonomy" id="2985243"/>
    <lineage>
        <taxon>Viruses</taxon>
    </lineage>
</organism>
<name>A0A9N6ZGI9_9VIRU</name>
<proteinExistence type="predicted"/>
<evidence type="ECO:0000313" key="1">
    <source>
        <dbReference type="EMBL" id="CAI3971247.1"/>
    </source>
</evidence>
<dbReference type="Gene3D" id="3.30.420.10">
    <property type="entry name" value="Ribonuclease H-like superfamily/Ribonuclease H"/>
    <property type="match status" value="1"/>
</dbReference>
<dbReference type="SUPFAM" id="SSF53098">
    <property type="entry name" value="Ribonuclease H-like"/>
    <property type="match status" value="1"/>
</dbReference>
<dbReference type="InterPro" id="IPR012337">
    <property type="entry name" value="RNaseH-like_sf"/>
</dbReference>
<reference evidence="1" key="1">
    <citation type="submission" date="2022-10" db="EMBL/GenBank/DDBJ databases">
        <authorList>
            <person name="Meaden S."/>
        </authorList>
    </citation>
    <scope>NUCLEOTIDE SEQUENCE</scope>
</reference>
<accession>A0A9N6ZGI9</accession>
<gene>
    <name evidence="1" type="ORF">ORM20_00198</name>
</gene>
<dbReference type="InterPro" id="IPR036397">
    <property type="entry name" value="RNaseH_sf"/>
</dbReference>